<dbReference type="PANTHER" id="PTHR47723">
    <property type="entry name" value="OS05G0353850 PROTEIN"/>
    <property type="match status" value="1"/>
</dbReference>
<dbReference type="Proteomes" id="UP001630127">
    <property type="component" value="Unassembled WGS sequence"/>
</dbReference>
<name>A0ABD2ZAG3_9GENT</name>
<evidence type="ECO:0000259" key="1">
    <source>
        <dbReference type="Pfam" id="PF13456"/>
    </source>
</evidence>
<dbReference type="InterPro" id="IPR044730">
    <property type="entry name" value="RNase_H-like_dom_plant"/>
</dbReference>
<feature type="domain" description="RNase H type-1" evidence="1">
    <location>
        <begin position="40"/>
        <end position="110"/>
    </location>
</feature>
<sequence>MQPQITIREMYTNEAGWDLTTLNLDLGMANRKPMHGMRKNVVGSHKSNSGLAGIGGINHNKFGRVVFGFYKIVDSQNNFMAEAMALLEGLRICAARNWRLEAIETDSIQLQ</sequence>
<dbReference type="SUPFAM" id="SSF53098">
    <property type="entry name" value="Ribonuclease H-like"/>
    <property type="match status" value="1"/>
</dbReference>
<evidence type="ECO:0000313" key="3">
    <source>
        <dbReference type="Proteomes" id="UP001630127"/>
    </source>
</evidence>
<dbReference type="AlphaFoldDB" id="A0ABD2ZAG3"/>
<proteinExistence type="predicted"/>
<comment type="caution">
    <text evidence="2">The sequence shown here is derived from an EMBL/GenBank/DDBJ whole genome shotgun (WGS) entry which is preliminary data.</text>
</comment>
<evidence type="ECO:0000313" key="2">
    <source>
        <dbReference type="EMBL" id="KAL3516462.1"/>
    </source>
</evidence>
<dbReference type="InterPro" id="IPR036397">
    <property type="entry name" value="RNaseH_sf"/>
</dbReference>
<dbReference type="PANTHER" id="PTHR47723:SF19">
    <property type="entry name" value="POLYNUCLEOTIDYL TRANSFERASE, RIBONUCLEASE H-LIKE SUPERFAMILY PROTEIN"/>
    <property type="match status" value="1"/>
</dbReference>
<protein>
    <recommendedName>
        <fullName evidence="1">RNase H type-1 domain-containing protein</fullName>
    </recommendedName>
</protein>
<dbReference type="InterPro" id="IPR053151">
    <property type="entry name" value="RNase_H-like"/>
</dbReference>
<dbReference type="Gene3D" id="3.30.420.10">
    <property type="entry name" value="Ribonuclease H-like superfamily/Ribonuclease H"/>
    <property type="match status" value="1"/>
</dbReference>
<dbReference type="Pfam" id="PF13456">
    <property type="entry name" value="RVT_3"/>
    <property type="match status" value="1"/>
</dbReference>
<organism evidence="2 3">
    <name type="scientific">Cinchona calisaya</name>
    <dbReference type="NCBI Taxonomy" id="153742"/>
    <lineage>
        <taxon>Eukaryota</taxon>
        <taxon>Viridiplantae</taxon>
        <taxon>Streptophyta</taxon>
        <taxon>Embryophyta</taxon>
        <taxon>Tracheophyta</taxon>
        <taxon>Spermatophyta</taxon>
        <taxon>Magnoliopsida</taxon>
        <taxon>eudicotyledons</taxon>
        <taxon>Gunneridae</taxon>
        <taxon>Pentapetalae</taxon>
        <taxon>asterids</taxon>
        <taxon>lamiids</taxon>
        <taxon>Gentianales</taxon>
        <taxon>Rubiaceae</taxon>
        <taxon>Cinchonoideae</taxon>
        <taxon>Cinchoneae</taxon>
        <taxon>Cinchona</taxon>
    </lineage>
</organism>
<dbReference type="CDD" id="cd06222">
    <property type="entry name" value="RNase_H_like"/>
    <property type="match status" value="1"/>
</dbReference>
<keyword evidence="3" id="KW-1185">Reference proteome</keyword>
<dbReference type="InterPro" id="IPR002156">
    <property type="entry name" value="RNaseH_domain"/>
</dbReference>
<accession>A0ABD2ZAG3</accession>
<reference evidence="2 3" key="1">
    <citation type="submission" date="2024-11" db="EMBL/GenBank/DDBJ databases">
        <title>A near-complete genome assembly of Cinchona calisaya.</title>
        <authorList>
            <person name="Lian D.C."/>
            <person name="Zhao X.W."/>
            <person name="Wei L."/>
        </authorList>
    </citation>
    <scope>NUCLEOTIDE SEQUENCE [LARGE SCALE GENOMIC DNA]</scope>
    <source>
        <tissue evidence="2">Nenye</tissue>
    </source>
</reference>
<gene>
    <name evidence="2" type="ORF">ACH5RR_023364</name>
</gene>
<dbReference type="InterPro" id="IPR012337">
    <property type="entry name" value="RNaseH-like_sf"/>
</dbReference>
<dbReference type="EMBL" id="JBJUIK010000010">
    <property type="protein sequence ID" value="KAL3516462.1"/>
    <property type="molecule type" value="Genomic_DNA"/>
</dbReference>